<sequence>MQTVNLLRDTTLLACWLRRLSRKIPTAKLFTTHACTGILKIS</sequence>
<evidence type="ECO:0000313" key="1">
    <source>
        <dbReference type="EMBL" id="KTF08013.1"/>
    </source>
</evidence>
<name>A0A1B6NX79_9ZZZZ</name>
<gene>
    <name evidence="1" type="ORF">MGSAQ_000491</name>
</gene>
<accession>A0A1B6NX79</accession>
<dbReference type="AlphaFoldDB" id="A0A1B6NX79"/>
<protein>
    <submittedName>
        <fullName evidence="1">Uncharacterized protein</fullName>
    </submittedName>
</protein>
<proteinExistence type="predicted"/>
<comment type="caution">
    <text evidence="1">The sequence shown here is derived from an EMBL/GenBank/DDBJ whole genome shotgun (WGS) entry which is preliminary data.</text>
</comment>
<dbReference type="EMBL" id="AYSL01000204">
    <property type="protein sequence ID" value="KTF08013.1"/>
    <property type="molecule type" value="Genomic_DNA"/>
</dbReference>
<reference evidence="1" key="1">
    <citation type="submission" date="2013-11" db="EMBL/GenBank/DDBJ databases">
        <title>Microbial diversity, functional groups and degradation webs in Northern and Southern Mediterranean and Red Sea marine crude oil polluted sites.</title>
        <authorList>
            <person name="Daffonchio D."/>
            <person name="Mapelli F."/>
            <person name="Ferrer M."/>
            <person name="Richter M."/>
            <person name="Cherif A."/>
            <person name="Malkawi H.I."/>
            <person name="Yakimov M.M."/>
            <person name="Abdel-Fattah Y.R."/>
            <person name="Blaghen M."/>
            <person name="Golyshin P.N."/>
            <person name="Kalogerakis N."/>
            <person name="Boon N."/>
            <person name="Magagnini M."/>
            <person name="Fava F."/>
        </authorList>
    </citation>
    <scope>NUCLEOTIDE SEQUENCE</scope>
</reference>
<organism evidence="1">
    <name type="scientific">marine sediment metagenome</name>
    <dbReference type="NCBI Taxonomy" id="412755"/>
    <lineage>
        <taxon>unclassified sequences</taxon>
        <taxon>metagenomes</taxon>
        <taxon>ecological metagenomes</taxon>
    </lineage>
</organism>